<dbReference type="InterPro" id="IPR000477">
    <property type="entry name" value="RT_dom"/>
</dbReference>
<dbReference type="Pfam" id="PF24626">
    <property type="entry name" value="SH3_Tf2-1"/>
    <property type="match status" value="1"/>
</dbReference>
<evidence type="ECO:0000256" key="2">
    <source>
        <dbReference type="SAM" id="MobiDB-lite"/>
    </source>
</evidence>
<dbReference type="InterPro" id="IPR041577">
    <property type="entry name" value="RT_RNaseH_2"/>
</dbReference>
<feature type="compositionally biased region" description="Basic and acidic residues" evidence="2">
    <location>
        <begin position="522"/>
        <end position="540"/>
    </location>
</feature>
<feature type="domain" description="Reverse transcriptase" evidence="3">
    <location>
        <begin position="5"/>
        <end position="69"/>
    </location>
</feature>
<dbReference type="EMBL" id="NCKW01011101">
    <property type="protein sequence ID" value="POM64448.1"/>
    <property type="molecule type" value="Genomic_DNA"/>
</dbReference>
<evidence type="ECO:0000256" key="1">
    <source>
        <dbReference type="ARBA" id="ARBA00023268"/>
    </source>
</evidence>
<feature type="domain" description="Tf2-1-like SH3-like" evidence="5">
    <location>
        <begin position="350"/>
        <end position="413"/>
    </location>
</feature>
<dbReference type="GO" id="GO:0003824">
    <property type="term" value="F:catalytic activity"/>
    <property type="evidence" value="ECO:0007669"/>
    <property type="project" value="UniProtKB-KW"/>
</dbReference>
<dbReference type="Gene3D" id="3.30.70.270">
    <property type="match status" value="2"/>
</dbReference>
<sequence>MVLDSMSGSVIFSAIDLTDGFYQILMRESDIPLTAVSTPFGMLWEWLVMPQGLKNAPATLNRMIPMLSCYVSKKGVRADPEKVSSICSWPSPTSATDLRQWLVLADYLHKYTKDYAGLIQPLSSLLTKDTMWSWRPEHQAGFDSMKKSLASTPILMLPDDSKPYHVVCDASDFAIGKFLPLAEFALNNAQHTSTGLTPFFANNARHPRVPALLAVGHPTVSGASTLGGDGDGANDGYVVTSGVHDPETLFVVTRSKAKHALATPGPAASPLLAWTARTLIDPGNTGTQVAANYAPKILARQVDNAAVSAFVQRRASIAHFVRDALQDAVDKQKENTDNRGRKNIAMFRIGEQVLLSTDGIRSSAVTNLGASKLAPRFIGPFRVVKVNGEAYTLDIPTSLRLHPTFYVGRLKKYDPAAIQSTLDPTAAAPEHRANAPPGVPPAPPTAAAASPSAVLPGLRDLHSRLLNFRLSFQSTIRRSLHIPLEHSGETWEPRSSLLRDVPDAVLEYENEIANENAAVAEPRSDRDRERPRADEDAPRE</sequence>
<organism evidence="6 7">
    <name type="scientific">Phytophthora palmivora</name>
    <dbReference type="NCBI Taxonomy" id="4796"/>
    <lineage>
        <taxon>Eukaryota</taxon>
        <taxon>Sar</taxon>
        <taxon>Stramenopiles</taxon>
        <taxon>Oomycota</taxon>
        <taxon>Peronosporomycetes</taxon>
        <taxon>Peronosporales</taxon>
        <taxon>Peronosporaceae</taxon>
        <taxon>Phytophthora</taxon>
    </lineage>
</organism>
<dbReference type="SUPFAM" id="SSF56672">
    <property type="entry name" value="DNA/RNA polymerases"/>
    <property type="match status" value="1"/>
</dbReference>
<name>A0A2P4XFX4_9STRA</name>
<dbReference type="InterPro" id="IPR050951">
    <property type="entry name" value="Retrovirus_Pol_polyprotein"/>
</dbReference>
<dbReference type="InterPro" id="IPR043502">
    <property type="entry name" value="DNA/RNA_pol_sf"/>
</dbReference>
<accession>A0A2P4XFX4</accession>
<dbReference type="InterPro" id="IPR043128">
    <property type="entry name" value="Rev_trsase/Diguanyl_cyclase"/>
</dbReference>
<dbReference type="OrthoDB" id="116372at2759"/>
<gene>
    <name evidence="6" type="ORF">PHPALM_20018</name>
</gene>
<dbReference type="Gene3D" id="3.10.10.10">
    <property type="entry name" value="HIV Type 1 Reverse Transcriptase, subunit A, domain 1"/>
    <property type="match status" value="1"/>
</dbReference>
<comment type="caution">
    <text evidence="6">The sequence shown here is derived from an EMBL/GenBank/DDBJ whole genome shotgun (WGS) entry which is preliminary data.</text>
</comment>
<keyword evidence="1" id="KW-0511">Multifunctional enzyme</keyword>
<reference evidence="6 7" key="1">
    <citation type="journal article" date="2017" name="Genome Biol. Evol.">
        <title>Phytophthora megakarya and P. palmivora, closely related causal agents of cacao black pod rot, underwent increases in genome sizes and gene numbers by different mechanisms.</title>
        <authorList>
            <person name="Ali S.S."/>
            <person name="Shao J."/>
            <person name="Lary D.J."/>
            <person name="Kronmiller B."/>
            <person name="Shen D."/>
            <person name="Strem M.D."/>
            <person name="Amoako-Attah I."/>
            <person name="Akrofi A.Y."/>
            <person name="Begoude B.A."/>
            <person name="Ten Hoopen G.M."/>
            <person name="Coulibaly K."/>
            <person name="Kebe B.I."/>
            <person name="Melnick R.L."/>
            <person name="Guiltinan M.J."/>
            <person name="Tyler B.M."/>
            <person name="Meinhardt L.W."/>
            <person name="Bailey B.A."/>
        </authorList>
    </citation>
    <scope>NUCLEOTIDE SEQUENCE [LARGE SCALE GENOMIC DNA]</scope>
    <source>
        <strain evidence="7">sbr112.9</strain>
    </source>
</reference>
<evidence type="ECO:0000313" key="7">
    <source>
        <dbReference type="Proteomes" id="UP000237271"/>
    </source>
</evidence>
<dbReference type="Pfam" id="PF17919">
    <property type="entry name" value="RT_RNaseH_2"/>
    <property type="match status" value="1"/>
</dbReference>
<feature type="region of interest" description="Disordered" evidence="2">
    <location>
        <begin position="512"/>
        <end position="540"/>
    </location>
</feature>
<keyword evidence="7" id="KW-1185">Reference proteome</keyword>
<dbReference type="Pfam" id="PF00078">
    <property type="entry name" value="RVT_1"/>
    <property type="match status" value="1"/>
</dbReference>
<feature type="domain" description="Reverse transcriptase/retrotransposon-derived protein RNase H-like" evidence="4">
    <location>
        <begin position="134"/>
        <end position="179"/>
    </location>
</feature>
<dbReference type="InterPro" id="IPR056924">
    <property type="entry name" value="SH3_Tf2-1"/>
</dbReference>
<dbReference type="Proteomes" id="UP000237271">
    <property type="component" value="Unassembled WGS sequence"/>
</dbReference>
<proteinExistence type="predicted"/>
<feature type="region of interest" description="Disordered" evidence="2">
    <location>
        <begin position="426"/>
        <end position="451"/>
    </location>
</feature>
<evidence type="ECO:0000259" key="5">
    <source>
        <dbReference type="Pfam" id="PF24626"/>
    </source>
</evidence>
<evidence type="ECO:0000259" key="3">
    <source>
        <dbReference type="Pfam" id="PF00078"/>
    </source>
</evidence>
<evidence type="ECO:0000313" key="6">
    <source>
        <dbReference type="EMBL" id="POM64448.1"/>
    </source>
</evidence>
<dbReference type="PANTHER" id="PTHR37984">
    <property type="entry name" value="PROTEIN CBG26694"/>
    <property type="match status" value="1"/>
</dbReference>
<dbReference type="AlphaFoldDB" id="A0A2P4XFX4"/>
<dbReference type="PANTHER" id="PTHR37984:SF5">
    <property type="entry name" value="PROTEIN NYNRIN-LIKE"/>
    <property type="match status" value="1"/>
</dbReference>
<protein>
    <submittedName>
        <fullName evidence="6">Polyprotein</fullName>
    </submittedName>
</protein>
<evidence type="ECO:0000259" key="4">
    <source>
        <dbReference type="Pfam" id="PF17919"/>
    </source>
</evidence>
<dbReference type="FunFam" id="3.30.70.270:FF:000020">
    <property type="entry name" value="Transposon Tf2-6 polyprotein-like Protein"/>
    <property type="match status" value="1"/>
</dbReference>